<comment type="caution">
    <text evidence="3">The sequence shown here is derived from an EMBL/GenBank/DDBJ whole genome shotgun (WGS) entry which is preliminary data.</text>
</comment>
<dbReference type="Proteomes" id="UP001633002">
    <property type="component" value="Unassembled WGS sequence"/>
</dbReference>
<dbReference type="InterPro" id="IPR044822">
    <property type="entry name" value="Myb_DNA-bind_4"/>
</dbReference>
<organism evidence="3 4">
    <name type="scientific">Riccia sorocarpa</name>
    <dbReference type="NCBI Taxonomy" id="122646"/>
    <lineage>
        <taxon>Eukaryota</taxon>
        <taxon>Viridiplantae</taxon>
        <taxon>Streptophyta</taxon>
        <taxon>Embryophyta</taxon>
        <taxon>Marchantiophyta</taxon>
        <taxon>Marchantiopsida</taxon>
        <taxon>Marchantiidae</taxon>
        <taxon>Marchantiales</taxon>
        <taxon>Ricciaceae</taxon>
        <taxon>Riccia</taxon>
    </lineage>
</organism>
<evidence type="ECO:0000256" key="1">
    <source>
        <dbReference type="SAM" id="MobiDB-lite"/>
    </source>
</evidence>
<keyword evidence="4" id="KW-1185">Reference proteome</keyword>
<reference evidence="3 4" key="1">
    <citation type="submission" date="2024-09" db="EMBL/GenBank/DDBJ databases">
        <title>Chromosome-scale assembly of Riccia sorocarpa.</title>
        <authorList>
            <person name="Paukszto L."/>
        </authorList>
    </citation>
    <scope>NUCLEOTIDE SEQUENCE [LARGE SCALE GENOMIC DNA]</scope>
    <source>
        <strain evidence="3">LP-2024</strain>
        <tissue evidence="3">Aerial parts of the thallus</tissue>
    </source>
</reference>
<dbReference type="Gene3D" id="1.10.10.60">
    <property type="entry name" value="Homeodomain-like"/>
    <property type="match status" value="1"/>
</dbReference>
<feature type="region of interest" description="Disordered" evidence="1">
    <location>
        <begin position="105"/>
        <end position="144"/>
    </location>
</feature>
<feature type="compositionally biased region" description="Polar residues" evidence="1">
    <location>
        <begin position="105"/>
        <end position="120"/>
    </location>
</feature>
<dbReference type="PANTHER" id="PTHR33492:SF11">
    <property type="entry name" value="OS04G0670900 PROTEIN"/>
    <property type="match status" value="1"/>
</dbReference>
<proteinExistence type="predicted"/>
<dbReference type="Pfam" id="PF13837">
    <property type="entry name" value="Myb_DNA-bind_4"/>
    <property type="match status" value="1"/>
</dbReference>
<feature type="domain" description="Myb/SANT-like DNA-binding" evidence="2">
    <location>
        <begin position="144"/>
        <end position="218"/>
    </location>
</feature>
<evidence type="ECO:0000313" key="3">
    <source>
        <dbReference type="EMBL" id="KAL3698653.1"/>
    </source>
</evidence>
<dbReference type="PANTHER" id="PTHR33492">
    <property type="entry name" value="OSJNBA0043A12.37 PROTEIN-RELATED"/>
    <property type="match status" value="1"/>
</dbReference>
<protein>
    <recommendedName>
        <fullName evidence="2">Myb/SANT-like DNA-binding domain-containing protein</fullName>
    </recommendedName>
</protein>
<accession>A0ABD3I4M1</accession>
<evidence type="ECO:0000259" key="2">
    <source>
        <dbReference type="Pfam" id="PF13837"/>
    </source>
</evidence>
<evidence type="ECO:0000313" key="4">
    <source>
        <dbReference type="Proteomes" id="UP001633002"/>
    </source>
</evidence>
<sequence>MDVRRAMGENIVDRDFLPVSPSDPIYLHPPPVVTSGSPSFVLPPQFHLPFVVPPPIPRFDGTVSVSRPSAVRPIGAPHFFHGRGSEAGPSTSFPAQVLDFTDSAIPSSQEPYETDGQTSEGAGDQLLGTEEPQARGRRRRQPVSATMALIEAKKEEADEDDARLGRDPMRSADQKWRLIEEKLARRNIFVAAKKCSNKWEKLAAEYRKLHDYSTKTGKAS</sequence>
<gene>
    <name evidence="3" type="ORF">R1sor_012729</name>
</gene>
<dbReference type="EMBL" id="JBJQOH010000002">
    <property type="protein sequence ID" value="KAL3698653.1"/>
    <property type="molecule type" value="Genomic_DNA"/>
</dbReference>
<dbReference type="AlphaFoldDB" id="A0ABD3I4M1"/>
<name>A0ABD3I4M1_9MARC</name>